<dbReference type="Pfam" id="PF10112">
    <property type="entry name" value="Halogen_Hydrol"/>
    <property type="match status" value="1"/>
</dbReference>
<evidence type="ECO:0000256" key="1">
    <source>
        <dbReference type="SAM" id="MobiDB-lite"/>
    </source>
</evidence>
<feature type="transmembrane region" description="Helical" evidence="2">
    <location>
        <begin position="104"/>
        <end position="124"/>
    </location>
</feature>
<sequence length="304" mass="32437">MAQRFGGKFSPSGNDPSGSRPDGRTSSSSRMMANAQVNPVGLRANLMFVPAAVLMLFSLGAGASALVIGLIGAGLWVGSAVMLREGLKAEAAYAARKVARRPALPRKILAALLCGLGGAVGAWASEPGVITAALYGLACSGLHFAAFGVDPLSDKGVAGVDEFQSSRVARVVDEAETHLAAMKDAVLRAKDRQVELRVDQFQSVARDLCRTVEEDPRDLTAARKYLTVYLMGARDASIKFADIFARSGDAQARADYLALLDDLEQNFAARTEKLLLEDRGDLTIEIDVLRARLEREGVQMDRPS</sequence>
<dbReference type="Proteomes" id="UP000237718">
    <property type="component" value="Unassembled WGS sequence"/>
</dbReference>
<evidence type="ECO:0000313" key="3">
    <source>
        <dbReference type="EMBL" id="PRZ48854.1"/>
    </source>
</evidence>
<evidence type="ECO:0000313" key="4">
    <source>
        <dbReference type="Proteomes" id="UP000237718"/>
    </source>
</evidence>
<feature type="region of interest" description="Disordered" evidence="1">
    <location>
        <begin position="1"/>
        <end position="30"/>
    </location>
</feature>
<dbReference type="InterPro" id="IPR018770">
    <property type="entry name" value="ChloroindolylP_hydrolase"/>
</dbReference>
<keyword evidence="2" id="KW-0472">Membrane</keyword>
<proteinExistence type="predicted"/>
<gene>
    <name evidence="3" type="ORF">CLV89_103166</name>
</gene>
<dbReference type="OrthoDB" id="7375296at2"/>
<dbReference type="EMBL" id="PVUF01000003">
    <property type="protein sequence ID" value="PRZ48854.1"/>
    <property type="molecule type" value="Genomic_DNA"/>
</dbReference>
<accession>A0A2T1AJT3</accession>
<name>A0A2T1AJT3_TRISK</name>
<protein>
    <submittedName>
        <fullName evidence="3">5-bromo-4-chloroindolyl phosphate hydrolysis protein</fullName>
    </submittedName>
</protein>
<feature type="transmembrane region" description="Helical" evidence="2">
    <location>
        <begin position="65"/>
        <end position="83"/>
    </location>
</feature>
<reference evidence="3 4" key="1">
    <citation type="submission" date="2018-03" db="EMBL/GenBank/DDBJ databases">
        <title>Genomic Encyclopedia of Archaeal and Bacterial Type Strains, Phase II (KMG-II): from individual species to whole genera.</title>
        <authorList>
            <person name="Goeker M."/>
        </authorList>
    </citation>
    <scope>NUCLEOTIDE SEQUENCE [LARGE SCALE GENOMIC DNA]</scope>
    <source>
        <strain evidence="3 4">DSM 25328</strain>
    </source>
</reference>
<dbReference type="RefSeq" id="WP_106162881.1">
    <property type="nucleotide sequence ID" value="NZ_PVUF01000003.1"/>
</dbReference>
<feature type="transmembrane region" description="Helical" evidence="2">
    <location>
        <begin position="40"/>
        <end position="59"/>
    </location>
</feature>
<organism evidence="3 4">
    <name type="scientific">Tritonibacter scottomollicae</name>
    <name type="common">Epibacterium scottomollicae</name>
    <dbReference type="NCBI Taxonomy" id="483013"/>
    <lineage>
        <taxon>Bacteria</taxon>
        <taxon>Pseudomonadati</taxon>
        <taxon>Pseudomonadota</taxon>
        <taxon>Alphaproteobacteria</taxon>
        <taxon>Rhodobacterales</taxon>
        <taxon>Paracoccaceae</taxon>
        <taxon>Tritonibacter</taxon>
    </lineage>
</organism>
<keyword evidence="2" id="KW-0812">Transmembrane</keyword>
<evidence type="ECO:0000256" key="2">
    <source>
        <dbReference type="SAM" id="Phobius"/>
    </source>
</evidence>
<dbReference type="AlphaFoldDB" id="A0A2T1AJT3"/>
<comment type="caution">
    <text evidence="3">The sequence shown here is derived from an EMBL/GenBank/DDBJ whole genome shotgun (WGS) entry which is preliminary data.</text>
</comment>
<keyword evidence="2" id="KW-1133">Transmembrane helix</keyword>